<dbReference type="AlphaFoldDB" id="A0A5M7C1B1"/>
<proteinExistence type="predicted"/>
<evidence type="ECO:0000256" key="2">
    <source>
        <dbReference type="ARBA" id="ARBA00022603"/>
    </source>
</evidence>
<dbReference type="PANTHER" id="PTHR18895">
    <property type="entry name" value="HEMK METHYLTRANSFERASE"/>
    <property type="match status" value="1"/>
</dbReference>
<dbReference type="InterPro" id="IPR050320">
    <property type="entry name" value="N5-glutamine_MTase"/>
</dbReference>
<reference evidence="7 8" key="1">
    <citation type="submission" date="2019-09" db="EMBL/GenBank/DDBJ databases">
        <title>Draft genome sequence of the thermophilic Saccharopolyspora hirsuta VKM Ac-666T.</title>
        <authorList>
            <person name="Lobastova T.G."/>
            <person name="Fokina V."/>
            <person name="Bragin E.Y."/>
            <person name="Shtratnikova V.Y."/>
            <person name="Starodumova I.P."/>
            <person name="Tarlachkov S.V."/>
            <person name="Donova M.V."/>
        </authorList>
    </citation>
    <scope>NUCLEOTIDE SEQUENCE [LARGE SCALE GENOMIC DNA]</scope>
    <source>
        <strain evidence="7 8">VKM Ac-666</strain>
    </source>
</reference>
<protein>
    <recommendedName>
        <fullName evidence="1">peptide chain release factor N(5)-glutamine methyltransferase</fullName>
        <ecNumber evidence="1">2.1.1.297</ecNumber>
    </recommendedName>
</protein>
<dbReference type="InterPro" id="IPR022446">
    <property type="entry name" value="MeTrfrase_put"/>
</dbReference>
<dbReference type="OrthoDB" id="9800643at2"/>
<dbReference type="PANTHER" id="PTHR18895:SF74">
    <property type="entry name" value="MTRF1L RELEASE FACTOR GLUTAMINE METHYLTRANSFERASE"/>
    <property type="match status" value="1"/>
</dbReference>
<dbReference type="InterPro" id="IPR029063">
    <property type="entry name" value="SAM-dependent_MTases_sf"/>
</dbReference>
<name>A0A5M7C1B1_SACHI</name>
<evidence type="ECO:0000256" key="5">
    <source>
        <dbReference type="ARBA" id="ARBA00048391"/>
    </source>
</evidence>
<dbReference type="SMR" id="A0A5M7C1B1"/>
<dbReference type="RefSeq" id="WP_150066559.1">
    <property type="nucleotide sequence ID" value="NZ_VWPH01000005.1"/>
</dbReference>
<organism evidence="7 8">
    <name type="scientific">Saccharopolyspora hirsuta</name>
    <dbReference type="NCBI Taxonomy" id="1837"/>
    <lineage>
        <taxon>Bacteria</taxon>
        <taxon>Bacillati</taxon>
        <taxon>Actinomycetota</taxon>
        <taxon>Actinomycetes</taxon>
        <taxon>Pseudonocardiales</taxon>
        <taxon>Pseudonocardiaceae</taxon>
        <taxon>Saccharopolyspora</taxon>
    </lineage>
</organism>
<accession>A0A5M7C1B1</accession>
<dbReference type="EMBL" id="VWPH01000005">
    <property type="protein sequence ID" value="KAA5834257.1"/>
    <property type="molecule type" value="Genomic_DNA"/>
</dbReference>
<evidence type="ECO:0000259" key="6">
    <source>
        <dbReference type="Pfam" id="PF05175"/>
    </source>
</evidence>
<evidence type="ECO:0000313" key="7">
    <source>
        <dbReference type="EMBL" id="KAA5834257.1"/>
    </source>
</evidence>
<dbReference type="SUPFAM" id="SSF53335">
    <property type="entry name" value="S-adenosyl-L-methionine-dependent methyltransferases"/>
    <property type="match status" value="1"/>
</dbReference>
<dbReference type="InterPro" id="IPR004556">
    <property type="entry name" value="HemK-like"/>
</dbReference>
<dbReference type="NCBIfam" id="TIGR00536">
    <property type="entry name" value="hemK_fam"/>
    <property type="match status" value="1"/>
</dbReference>
<feature type="domain" description="Methyltransferase small" evidence="6">
    <location>
        <begin position="70"/>
        <end position="159"/>
    </location>
</feature>
<keyword evidence="8" id="KW-1185">Reference proteome</keyword>
<sequence>MVAALRAAGCVFAEDEAALLQQAAGDRGELAELVRQRVTGLPLEQVLGWAQFCGLRISVAPGVFVPRRRTEFLAEQAIALTSPGSVVVELCCGAGAVAAAVLAARPDVELHAADVDPAAVACAAANLPGAASVARGDLYFALPARLRGRVEVLVANAPYVPTGEVGLMPPEARLHEPAVALDGGADGLAVQQRVAADAPRWLAPGGTVLIETSRRQAPHTAELLTAAGLVSRVLHCEERDATVVSGSAPS</sequence>
<keyword evidence="4" id="KW-0949">S-adenosyl-L-methionine</keyword>
<dbReference type="EC" id="2.1.1.297" evidence="1"/>
<evidence type="ECO:0000256" key="3">
    <source>
        <dbReference type="ARBA" id="ARBA00022679"/>
    </source>
</evidence>
<keyword evidence="2" id="KW-0489">Methyltransferase</keyword>
<comment type="caution">
    <text evidence="7">The sequence shown here is derived from an EMBL/GenBank/DDBJ whole genome shotgun (WGS) entry which is preliminary data.</text>
</comment>
<evidence type="ECO:0000256" key="4">
    <source>
        <dbReference type="ARBA" id="ARBA00022691"/>
    </source>
</evidence>
<dbReference type="InterPro" id="IPR007848">
    <property type="entry name" value="Small_mtfrase_dom"/>
</dbReference>
<dbReference type="GO" id="GO:0032259">
    <property type="term" value="P:methylation"/>
    <property type="evidence" value="ECO:0007669"/>
    <property type="project" value="UniProtKB-KW"/>
</dbReference>
<gene>
    <name evidence="7" type="ORF">F1721_11165</name>
</gene>
<dbReference type="Proteomes" id="UP000323946">
    <property type="component" value="Unassembled WGS sequence"/>
</dbReference>
<dbReference type="NCBIfam" id="TIGR03704">
    <property type="entry name" value="PrmC_rel_meth"/>
    <property type="match status" value="1"/>
</dbReference>
<dbReference type="Gene3D" id="3.40.50.150">
    <property type="entry name" value="Vaccinia Virus protein VP39"/>
    <property type="match status" value="1"/>
</dbReference>
<keyword evidence="3" id="KW-0808">Transferase</keyword>
<evidence type="ECO:0000256" key="1">
    <source>
        <dbReference type="ARBA" id="ARBA00012771"/>
    </source>
</evidence>
<evidence type="ECO:0000313" key="8">
    <source>
        <dbReference type="Proteomes" id="UP000323946"/>
    </source>
</evidence>
<dbReference type="GO" id="GO:0102559">
    <property type="term" value="F:peptide chain release factor N(5)-glutamine methyltransferase activity"/>
    <property type="evidence" value="ECO:0007669"/>
    <property type="project" value="UniProtKB-EC"/>
</dbReference>
<comment type="catalytic activity">
    <reaction evidence="5">
        <text>L-glutaminyl-[peptide chain release factor] + S-adenosyl-L-methionine = N(5)-methyl-L-glutaminyl-[peptide chain release factor] + S-adenosyl-L-homocysteine + H(+)</text>
        <dbReference type="Rhea" id="RHEA:42896"/>
        <dbReference type="Rhea" id="RHEA-COMP:10271"/>
        <dbReference type="Rhea" id="RHEA-COMP:10272"/>
        <dbReference type="ChEBI" id="CHEBI:15378"/>
        <dbReference type="ChEBI" id="CHEBI:30011"/>
        <dbReference type="ChEBI" id="CHEBI:57856"/>
        <dbReference type="ChEBI" id="CHEBI:59789"/>
        <dbReference type="ChEBI" id="CHEBI:61891"/>
        <dbReference type="EC" id="2.1.1.297"/>
    </reaction>
</comment>
<dbReference type="Pfam" id="PF05175">
    <property type="entry name" value="MTS"/>
    <property type="match status" value="1"/>
</dbReference>